<dbReference type="PANTHER" id="PTHR43185:SF1">
    <property type="entry name" value="FE(2+) TRANSPORTER FEOB"/>
    <property type="match status" value="1"/>
</dbReference>
<keyword evidence="5" id="KW-0997">Cell inner membrane</keyword>
<dbReference type="PRINTS" id="PR00326">
    <property type="entry name" value="GTP1OBG"/>
</dbReference>
<feature type="transmembrane region" description="Helical" evidence="16">
    <location>
        <begin position="433"/>
        <end position="452"/>
    </location>
</feature>
<feature type="binding site" evidence="14">
    <location>
        <begin position="10"/>
        <end position="17"/>
    </location>
    <ligand>
        <name>GTP</name>
        <dbReference type="ChEBI" id="CHEBI:37565"/>
        <label>1</label>
    </ligand>
</feature>
<dbReference type="Pfam" id="PF07670">
    <property type="entry name" value="Gate"/>
    <property type="match status" value="2"/>
</dbReference>
<keyword evidence="4 16" id="KW-0410">Iron transport</keyword>
<evidence type="ECO:0000256" key="1">
    <source>
        <dbReference type="ARBA" id="ARBA00004429"/>
    </source>
</evidence>
<feature type="transmembrane region" description="Helical" evidence="16">
    <location>
        <begin position="392"/>
        <end position="413"/>
    </location>
</feature>
<dbReference type="EMBL" id="CP016027">
    <property type="protein sequence ID" value="ANJ66280.1"/>
    <property type="molecule type" value="Genomic_DNA"/>
</dbReference>
<comment type="function">
    <text evidence="16">Probable transporter of a GTP-driven Fe(2+) uptake system.</text>
</comment>
<dbReference type="Pfam" id="PF07664">
    <property type="entry name" value="FeoB_C"/>
    <property type="match status" value="1"/>
</dbReference>
<dbReference type="NCBIfam" id="TIGR00437">
    <property type="entry name" value="feoB"/>
    <property type="match status" value="1"/>
</dbReference>
<feature type="transmembrane region" description="Helical" evidence="16">
    <location>
        <begin position="717"/>
        <end position="738"/>
    </location>
</feature>
<gene>
    <name evidence="18" type="ORF">A9404_01820</name>
</gene>
<dbReference type="Proteomes" id="UP000078596">
    <property type="component" value="Chromosome"/>
</dbReference>
<keyword evidence="19" id="KW-1185">Reference proteome</keyword>
<dbReference type="OrthoDB" id="9809127at2"/>
<feature type="binding site" evidence="15">
    <location>
        <position position="24"/>
    </location>
    <ligand>
        <name>Mg(2+)</name>
        <dbReference type="ChEBI" id="CHEBI:18420"/>
        <label>2</label>
    </ligand>
</feature>
<keyword evidence="11 14" id="KW-0342">GTP-binding</keyword>
<dbReference type="Gene3D" id="3.40.50.300">
    <property type="entry name" value="P-loop containing nucleotide triphosphate hydrolases"/>
    <property type="match status" value="1"/>
</dbReference>
<feature type="binding site" evidence="15">
    <location>
        <position position="21"/>
    </location>
    <ligand>
        <name>Mg(2+)</name>
        <dbReference type="ChEBI" id="CHEBI:18420"/>
        <label>2</label>
    </ligand>
</feature>
<keyword evidence="9 16" id="KW-0408">Iron</keyword>
<evidence type="ECO:0000256" key="9">
    <source>
        <dbReference type="ARBA" id="ARBA00023004"/>
    </source>
</evidence>
<organism evidence="18 19">
    <name type="scientific">Halothiobacillus diazotrophicus</name>
    <dbReference type="NCBI Taxonomy" id="1860122"/>
    <lineage>
        <taxon>Bacteria</taxon>
        <taxon>Pseudomonadati</taxon>
        <taxon>Pseudomonadota</taxon>
        <taxon>Gammaproteobacteria</taxon>
        <taxon>Chromatiales</taxon>
        <taxon>Halothiobacillaceae</taxon>
        <taxon>Halothiobacillus</taxon>
    </lineage>
</organism>
<dbReference type="FunFam" id="3.40.50.300:FF:000426">
    <property type="entry name" value="Ferrous iron transport protein B"/>
    <property type="match status" value="1"/>
</dbReference>
<accession>A0A191ZEJ5</accession>
<dbReference type="InterPro" id="IPR050860">
    <property type="entry name" value="FeoB_GTPase"/>
</dbReference>
<dbReference type="NCBIfam" id="NF007105">
    <property type="entry name" value="PRK09554.1"/>
    <property type="match status" value="1"/>
</dbReference>
<dbReference type="InterPro" id="IPR011640">
    <property type="entry name" value="Fe2_transport_prot_B_C"/>
</dbReference>
<feature type="binding site" evidence="14">
    <location>
        <begin position="119"/>
        <end position="122"/>
    </location>
    <ligand>
        <name>GTP</name>
        <dbReference type="ChEBI" id="CHEBI:37565"/>
        <label>1</label>
    </ligand>
</feature>
<keyword evidence="2 16" id="KW-0813">Transport</keyword>
<evidence type="ECO:0000256" key="11">
    <source>
        <dbReference type="ARBA" id="ARBA00023134"/>
    </source>
</evidence>
<feature type="binding site" evidence="15">
    <location>
        <position position="25"/>
    </location>
    <ligand>
        <name>Mg(2+)</name>
        <dbReference type="ChEBI" id="CHEBI:18420"/>
        <label>2</label>
    </ligand>
</feature>
<evidence type="ECO:0000256" key="10">
    <source>
        <dbReference type="ARBA" id="ARBA00023065"/>
    </source>
</evidence>
<comment type="subcellular location">
    <subcellularLocation>
        <location evidence="1 16">Cell inner membrane</location>
        <topology evidence="1 16">Multi-pass membrane protein</topology>
    </subcellularLocation>
</comment>
<evidence type="ECO:0000256" key="14">
    <source>
        <dbReference type="PIRSR" id="PIRSR603373-1"/>
    </source>
</evidence>
<evidence type="ECO:0000256" key="2">
    <source>
        <dbReference type="ARBA" id="ARBA00022448"/>
    </source>
</evidence>
<keyword evidence="15" id="KW-0479">Metal-binding</keyword>
<feature type="transmembrane region" description="Helical" evidence="16">
    <location>
        <begin position="339"/>
        <end position="372"/>
    </location>
</feature>
<evidence type="ECO:0000256" key="16">
    <source>
        <dbReference type="RuleBase" id="RU362098"/>
    </source>
</evidence>
<dbReference type="InterPro" id="IPR006073">
    <property type="entry name" value="GTP-bd"/>
</dbReference>
<dbReference type="Pfam" id="PF02421">
    <property type="entry name" value="FeoB_N"/>
    <property type="match status" value="1"/>
</dbReference>
<dbReference type="PROSITE" id="PS51711">
    <property type="entry name" value="G_FEOB"/>
    <property type="match status" value="1"/>
</dbReference>
<feature type="binding site" evidence="14">
    <location>
        <begin position="56"/>
        <end position="59"/>
    </location>
    <ligand>
        <name>GTP</name>
        <dbReference type="ChEBI" id="CHEBI:37565"/>
        <label>3</label>
    </ligand>
</feature>
<evidence type="ECO:0000313" key="19">
    <source>
        <dbReference type="Proteomes" id="UP000078596"/>
    </source>
</evidence>
<dbReference type="SUPFAM" id="SSF52540">
    <property type="entry name" value="P-loop containing nucleoside triphosphate hydrolases"/>
    <property type="match status" value="1"/>
</dbReference>
<dbReference type="InterPro" id="IPR003373">
    <property type="entry name" value="Fe2_transport_prot-B"/>
</dbReference>
<dbReference type="InterPro" id="IPR027417">
    <property type="entry name" value="P-loop_NTPase"/>
</dbReference>
<evidence type="ECO:0000259" key="17">
    <source>
        <dbReference type="PROSITE" id="PS51711"/>
    </source>
</evidence>
<keyword evidence="7 14" id="KW-0547">Nucleotide-binding</keyword>
<feature type="binding site" evidence="14">
    <location>
        <begin position="35"/>
        <end position="39"/>
    </location>
    <ligand>
        <name>GTP</name>
        <dbReference type="ChEBI" id="CHEBI:37565"/>
        <label>2</label>
    </ligand>
</feature>
<dbReference type="InterPro" id="IPR041069">
    <property type="entry name" value="FeoB_Cyto"/>
</dbReference>
<sequence>MATFTVGMIGNPNCGKTTLFNALTGLRQKVGNWPGVTVERKTGAFEIDGNPIELVDLPGTYSLDASSSASLDEIVAREFALSHEADVIVNIVDASNLERNLYLTAQLMEMRVPLILAVNMLDLAEEAGISVDCDEMARRLGCPVVPVTATRKTGLDELKRQLLARARHSDEPGIRIEYAPLLETALRDLMSRLEPIAQRHRVDARWLGVKLLEQDRQAEALADEPLLAAVAQAQEQIRAHLDEEADVFVADARYTFIHGVVQACVKRRGQLRRSLTDRIDAVVLNRFLGIPIFLLVMYLLFVMSFNGGGIFSDFFEQSAQAIFVDGVGHLLQLMHAPDWLITLLSTTVGGAIQLVAAFIAPIGMTFLFLSILEDSGYMARAAFVMDRFMRRIGLPGKAFVPMIVGFGCNVPAVMATRTLEDPRERLISALMQPFMSCSARLVIYMAFVAVFFKAHGGQVVFGLYLLGIVVAILTALLLKRTALKGEATPFVMELPTYHIPTLKGLMLATWERLSVFILRVGKVIIVASTVVTLLSSFSLSGRPVAAGDIENSVLGQVGKVVTPLFHPMGVTDENWPAAIGLFSGVVAKEIVMGTMNGVYSRMDAGDAAAARQANPSVEPPAFDLWQSLGDAVATIPANAATFAHGFFDPLGFSSLEQARDSNLQQVAAQQNLDTTTLSRMASLFTVPAALAYLIFVLLYMPCISTMAALYRETRSRAWSLFSMAWGIGLAYGLAVAFYQLATYAEHPVGTVVWLVVLVGLLGIVIALLKRQGRQGFGAVVRSTMAT</sequence>
<dbReference type="InterPro" id="IPR005225">
    <property type="entry name" value="Small_GTP-bd"/>
</dbReference>
<keyword evidence="8 16" id="KW-1133">Transmembrane helix</keyword>
<comment type="similarity">
    <text evidence="16">Belongs to the TRAFAC class TrmE-Era-EngA-EngB-Septin-like GTPase superfamily. FeoB GTPase (TC 9.A.8) family.</text>
</comment>
<dbReference type="KEGG" id="haz:A9404_01820"/>
<dbReference type="STRING" id="1860122.A9404_01820"/>
<feature type="transmembrane region" description="Helical" evidence="16">
    <location>
        <begin position="283"/>
        <end position="305"/>
    </location>
</feature>
<evidence type="ECO:0000256" key="6">
    <source>
        <dbReference type="ARBA" id="ARBA00022692"/>
    </source>
</evidence>
<keyword evidence="12 16" id="KW-0472">Membrane</keyword>
<name>A0A191ZEJ5_9GAMM</name>
<dbReference type="Pfam" id="PF17910">
    <property type="entry name" value="FeoB_Cyto"/>
    <property type="match status" value="1"/>
</dbReference>
<dbReference type="CDD" id="cd01879">
    <property type="entry name" value="FeoB"/>
    <property type="match status" value="1"/>
</dbReference>
<evidence type="ECO:0000256" key="8">
    <source>
        <dbReference type="ARBA" id="ARBA00022989"/>
    </source>
</evidence>
<feature type="binding site" evidence="15">
    <location>
        <position position="22"/>
    </location>
    <ligand>
        <name>Mg(2+)</name>
        <dbReference type="ChEBI" id="CHEBI:18420"/>
        <label>1</label>
    </ligand>
</feature>
<evidence type="ECO:0000256" key="12">
    <source>
        <dbReference type="ARBA" id="ARBA00023136"/>
    </source>
</evidence>
<dbReference type="InterPro" id="IPR030389">
    <property type="entry name" value="G_FEOB_dom"/>
</dbReference>
<dbReference type="GO" id="GO:0005886">
    <property type="term" value="C:plasma membrane"/>
    <property type="evidence" value="ECO:0007669"/>
    <property type="project" value="UniProtKB-SubCell"/>
</dbReference>
<keyword evidence="10" id="KW-0406">Ion transport</keyword>
<feature type="transmembrane region" description="Helical" evidence="16">
    <location>
        <begin position="459"/>
        <end position="478"/>
    </location>
</feature>
<evidence type="ECO:0000256" key="7">
    <source>
        <dbReference type="ARBA" id="ARBA00022741"/>
    </source>
</evidence>
<dbReference type="GO" id="GO:0005525">
    <property type="term" value="F:GTP binding"/>
    <property type="evidence" value="ECO:0007669"/>
    <property type="project" value="UniProtKB-KW"/>
</dbReference>
<dbReference type="Gene3D" id="1.10.287.1770">
    <property type="match status" value="1"/>
</dbReference>
<evidence type="ECO:0000256" key="5">
    <source>
        <dbReference type="ARBA" id="ARBA00022519"/>
    </source>
</evidence>
<reference evidence="18 19" key="1">
    <citation type="submission" date="2016-06" db="EMBL/GenBank/DDBJ databases">
        <title>Insight into the functional genes involving in sulfur oxidation in Pearl River water.</title>
        <authorList>
            <person name="Luo J."/>
            <person name="Tan X."/>
            <person name="Lin W."/>
        </authorList>
    </citation>
    <scope>NUCLEOTIDE SEQUENCE [LARGE SCALE GENOMIC DNA]</scope>
    <source>
        <strain evidence="18 19">LS2</strain>
    </source>
</reference>
<dbReference type="GO" id="GO:0015093">
    <property type="term" value="F:ferrous iron transmembrane transporter activity"/>
    <property type="evidence" value="ECO:0007669"/>
    <property type="project" value="UniProtKB-UniRule"/>
</dbReference>
<keyword evidence="6 16" id="KW-0812">Transmembrane</keyword>
<dbReference type="PANTHER" id="PTHR43185">
    <property type="entry name" value="FERROUS IRON TRANSPORT PROTEIN B"/>
    <property type="match status" value="1"/>
</dbReference>
<keyword evidence="3" id="KW-1003">Cell membrane</keyword>
<keyword evidence="15" id="KW-0460">Magnesium</keyword>
<protein>
    <recommendedName>
        <fullName evidence="13 16">Ferrous iron transport protein B</fullName>
    </recommendedName>
</protein>
<feature type="domain" description="FeoB-type G" evidence="17">
    <location>
        <begin position="3"/>
        <end position="168"/>
    </location>
</feature>
<feature type="transmembrane region" description="Helical" evidence="16">
    <location>
        <begin position="689"/>
        <end position="710"/>
    </location>
</feature>
<evidence type="ECO:0000256" key="4">
    <source>
        <dbReference type="ARBA" id="ARBA00022496"/>
    </source>
</evidence>
<feature type="transmembrane region" description="Helical" evidence="16">
    <location>
        <begin position="750"/>
        <end position="768"/>
    </location>
</feature>
<dbReference type="AlphaFoldDB" id="A0A191ZEJ5"/>
<evidence type="ECO:0000256" key="3">
    <source>
        <dbReference type="ARBA" id="ARBA00022475"/>
    </source>
</evidence>
<evidence type="ECO:0000256" key="13">
    <source>
        <dbReference type="NCBIfam" id="TIGR00437"/>
    </source>
</evidence>
<dbReference type="InterPro" id="IPR011642">
    <property type="entry name" value="Gate_dom"/>
</dbReference>
<evidence type="ECO:0000256" key="15">
    <source>
        <dbReference type="PIRSR" id="PIRSR603373-2"/>
    </source>
</evidence>
<dbReference type="RefSeq" id="WP_066098126.1">
    <property type="nucleotide sequence ID" value="NZ_CP016027.1"/>
</dbReference>
<proteinExistence type="inferred from homology"/>
<dbReference type="NCBIfam" id="TIGR00231">
    <property type="entry name" value="small_GTP"/>
    <property type="match status" value="1"/>
</dbReference>
<evidence type="ECO:0000313" key="18">
    <source>
        <dbReference type="EMBL" id="ANJ66280.1"/>
    </source>
</evidence>
<dbReference type="GO" id="GO:0046872">
    <property type="term" value="F:metal ion binding"/>
    <property type="evidence" value="ECO:0007669"/>
    <property type="project" value="UniProtKB-KW"/>
</dbReference>